<keyword evidence="5" id="KW-1185">Reference proteome</keyword>
<dbReference type="AlphaFoldDB" id="A0A1H2MBH2"/>
<evidence type="ECO:0000259" key="2">
    <source>
        <dbReference type="Pfam" id="PF26107"/>
    </source>
</evidence>
<feature type="domain" description="DNA-binding transcriptional repressor CapW C-terminal dimerisation" evidence="2">
    <location>
        <begin position="211"/>
        <end position="275"/>
    </location>
</feature>
<accession>A0A1H2MBH2</accession>
<dbReference type="PROSITE" id="PS52050">
    <property type="entry name" value="WYL"/>
    <property type="match status" value="1"/>
</dbReference>
<dbReference type="InterPro" id="IPR016634">
    <property type="entry name" value="CapW-like"/>
</dbReference>
<evidence type="ECO:0000259" key="3">
    <source>
        <dbReference type="Pfam" id="PF26109"/>
    </source>
</evidence>
<dbReference type="InterPro" id="IPR059019">
    <property type="entry name" value="WHD_CapW"/>
</dbReference>
<dbReference type="PANTHER" id="PTHR34580">
    <property type="match status" value="1"/>
</dbReference>
<evidence type="ECO:0000313" key="5">
    <source>
        <dbReference type="Proteomes" id="UP000198675"/>
    </source>
</evidence>
<dbReference type="PIRSF" id="PIRSF015558">
    <property type="entry name" value="Txn_reg_DeoR_prd"/>
    <property type="match status" value="1"/>
</dbReference>
<reference evidence="5" key="1">
    <citation type="submission" date="2016-10" db="EMBL/GenBank/DDBJ databases">
        <authorList>
            <person name="Varghese N."/>
            <person name="Submissions S."/>
        </authorList>
    </citation>
    <scope>NUCLEOTIDE SEQUENCE [LARGE SCALE GENOMIC DNA]</scope>
    <source>
        <strain evidence="5">KCTC 32246</strain>
    </source>
</reference>
<dbReference type="InterPro" id="IPR051534">
    <property type="entry name" value="CBASS_pafABC_assoc_protein"/>
</dbReference>
<sequence length="294" mass="33536">MTAETLSQLTQAQRDRLAYLELRLRFVGEIGRQDLLQRFGIKTAAATRDLATYRELAGNNLAYDRSSKIYTPTKEFRPIFTFSADRVMAWLAEGFGDGEPASSAPGISCVTSGRLTQPDLDTLGIVTRAIYHRCPLRVDYYSLGSGKTQREIVPFALIDTGLRWHVRGYDRKRGAFRDFVVTRIRRPKLLMESPVAEHERPEQDVQWSRILEVELVPHPDQPHPDITAMDYAMQDGVLRLRLRGATAGYVLRKWSVDCSPDHRLRDPEYRLWLKDPLLLYGVETAVLAPGYRTA</sequence>
<dbReference type="Pfam" id="PF13280">
    <property type="entry name" value="WYL"/>
    <property type="match status" value="1"/>
</dbReference>
<organism evidence="4 5">
    <name type="scientific">Pseudomonas sihuiensis</name>
    <dbReference type="NCBI Taxonomy" id="1274359"/>
    <lineage>
        <taxon>Bacteria</taxon>
        <taxon>Pseudomonadati</taxon>
        <taxon>Pseudomonadota</taxon>
        <taxon>Gammaproteobacteria</taxon>
        <taxon>Pseudomonadales</taxon>
        <taxon>Pseudomonadaceae</taxon>
        <taxon>Pseudomonas</taxon>
    </lineage>
</organism>
<dbReference type="RefSeq" id="WP_092377815.1">
    <property type="nucleotide sequence ID" value="NZ_LT629797.1"/>
</dbReference>
<proteinExistence type="predicted"/>
<keyword evidence="4" id="KW-0238">DNA-binding</keyword>
<name>A0A1H2MBH2_9PSED</name>
<dbReference type="InterPro" id="IPR059020">
    <property type="entry name" value="CapW_CTD"/>
</dbReference>
<dbReference type="Proteomes" id="UP000198675">
    <property type="component" value="Chromosome I"/>
</dbReference>
<dbReference type="Pfam" id="PF26109">
    <property type="entry name" value="WHD_BrxR"/>
    <property type="match status" value="1"/>
</dbReference>
<dbReference type="PANTHER" id="PTHR34580:SF3">
    <property type="entry name" value="PROTEIN PAFB"/>
    <property type="match status" value="1"/>
</dbReference>
<dbReference type="InterPro" id="IPR026881">
    <property type="entry name" value="WYL_dom"/>
</dbReference>
<evidence type="ECO:0000259" key="1">
    <source>
        <dbReference type="Pfam" id="PF13280"/>
    </source>
</evidence>
<evidence type="ECO:0000313" key="4">
    <source>
        <dbReference type="EMBL" id="SDU90298.1"/>
    </source>
</evidence>
<protein>
    <submittedName>
        <fullName evidence="4">Predicted DNA-binding transcriptional regulator YafY, contains an HTH and WYL domains</fullName>
    </submittedName>
</protein>
<dbReference type="EMBL" id="LT629797">
    <property type="protein sequence ID" value="SDU90298.1"/>
    <property type="molecule type" value="Genomic_DNA"/>
</dbReference>
<gene>
    <name evidence="4" type="ORF">SAMN05216363_3087</name>
</gene>
<dbReference type="GO" id="GO:0003677">
    <property type="term" value="F:DNA binding"/>
    <property type="evidence" value="ECO:0007669"/>
    <property type="project" value="UniProtKB-KW"/>
</dbReference>
<feature type="domain" description="DNA-binding transcriptional repressor CapW winged helix-turn-helix" evidence="3">
    <location>
        <begin position="13"/>
        <end position="92"/>
    </location>
</feature>
<feature type="domain" description="WYL" evidence="1">
    <location>
        <begin position="122"/>
        <end position="188"/>
    </location>
</feature>
<dbReference type="Pfam" id="PF26107">
    <property type="entry name" value="BrxR_CTD"/>
    <property type="match status" value="1"/>
</dbReference>